<accession>A0A9X0RBS2</accession>
<dbReference type="EMBL" id="JACRUP010000009">
    <property type="protein sequence ID" value="MBC5851935.1"/>
    <property type="molecule type" value="Genomic_DNA"/>
</dbReference>
<evidence type="ECO:0000313" key="2">
    <source>
        <dbReference type="EMBL" id="MBC5851935.1"/>
    </source>
</evidence>
<reference evidence="2" key="1">
    <citation type="submission" date="2020-08" db="EMBL/GenBank/DDBJ databases">
        <title>Genome Sequencing and Pan-Genome Analysis of Migratory bird Vibrio Strains, Inner Mongolia.</title>
        <authorList>
            <person name="Zheng L."/>
        </authorList>
    </citation>
    <scope>NUCLEOTIDE SEQUENCE</scope>
    <source>
        <strain evidence="2">M13F</strain>
    </source>
</reference>
<name>A0A9X0RBS2_VIBME</name>
<gene>
    <name evidence="2" type="ORF">H8Q88_13590</name>
</gene>
<sequence>MKIIASMIESAQWQAWLSQQNSPYPIVTNSKKPCTNEVTIVAAPCSLAEIDSDLLDYDELVIHIWGLQATLANALRNGAEEAQIDSVVAKWVEMSEQLLAWLPKHQHKVNVLSHAHATYFTQDWCEWLNNLGIEWPQTDINTTCARTSQDEYDLFAAYYVKIHPQLERLDQLLLSVALPMGEDYPQLPLSIAELTRQSQHAIRRQRYTDKQLAERETEISQLRQAEKQTQTVNVQHEQADLNATVILLKEKLAKIEQRAHQQEQQWTDTFTEQEKAYQQVNSELQRVQALLESAYQQEQQLQQQLVNQDRELNQLTTAKKNLEQALLDLKEQLSELQSQHQKQLENMREQLDSTANEFKLEKQRWQQTLTQQQQENDLINRELQRVQLRIEAAYQQEQQQQQKRMIKHAELQSALAAKLQAEQQLVAIKTQSNQQQEDLNQKITELENAHNEADQQQHSLKQAVEELTAKTSRLTDENELLIKELHRVQERLETAYYQEQQLQQQVKAHSIKIASLTKRQRVSKLELAKALAEKQALVKQVNEYHASPLWKVTVPVRKLRQNSKRKRSQLLAEQALLIELTELFDKEWYLKQNPDVAAQPELDPIIHYLRFGAEEGRNPSPEFNTEWYLKNYPDVAASGMNPLLHFIQNGQLEGRQTSAPLLEYQP</sequence>
<protein>
    <submittedName>
        <fullName evidence="2">Uncharacterized protein</fullName>
    </submittedName>
</protein>
<evidence type="ECO:0000313" key="3">
    <source>
        <dbReference type="Proteomes" id="UP000615796"/>
    </source>
</evidence>
<dbReference type="AlphaFoldDB" id="A0A9X0RBS2"/>
<proteinExistence type="predicted"/>
<dbReference type="Proteomes" id="UP000615796">
    <property type="component" value="Unassembled WGS sequence"/>
</dbReference>
<feature type="coiled-coil region" evidence="1">
    <location>
        <begin position="238"/>
        <end position="403"/>
    </location>
</feature>
<keyword evidence="3" id="KW-1185">Reference proteome</keyword>
<feature type="coiled-coil region" evidence="1">
    <location>
        <begin position="429"/>
        <end position="519"/>
    </location>
</feature>
<keyword evidence="1" id="KW-0175">Coiled coil</keyword>
<evidence type="ECO:0000256" key="1">
    <source>
        <dbReference type="SAM" id="Coils"/>
    </source>
</evidence>
<dbReference type="RefSeq" id="WP_187026507.1">
    <property type="nucleotide sequence ID" value="NZ_JACRUP010000009.1"/>
</dbReference>
<organism evidence="2 3">
    <name type="scientific">Vibrio metschnikovii</name>
    <dbReference type="NCBI Taxonomy" id="28172"/>
    <lineage>
        <taxon>Bacteria</taxon>
        <taxon>Pseudomonadati</taxon>
        <taxon>Pseudomonadota</taxon>
        <taxon>Gammaproteobacteria</taxon>
        <taxon>Vibrionales</taxon>
        <taxon>Vibrionaceae</taxon>
        <taxon>Vibrio</taxon>
    </lineage>
</organism>
<comment type="caution">
    <text evidence="2">The sequence shown here is derived from an EMBL/GenBank/DDBJ whole genome shotgun (WGS) entry which is preliminary data.</text>
</comment>